<dbReference type="Proteomes" id="UP001163603">
    <property type="component" value="Chromosome 4"/>
</dbReference>
<dbReference type="EMBL" id="CM047739">
    <property type="protein sequence ID" value="KAJ0042774.1"/>
    <property type="molecule type" value="Genomic_DNA"/>
</dbReference>
<keyword evidence="2" id="KW-1185">Reference proteome</keyword>
<proteinExistence type="predicted"/>
<protein>
    <submittedName>
        <fullName evidence="1">Uncharacterized protein</fullName>
    </submittedName>
</protein>
<gene>
    <name evidence="1" type="ORF">Pint_18159</name>
</gene>
<accession>A0ACC0YVL2</accession>
<organism evidence="1 2">
    <name type="scientific">Pistacia integerrima</name>
    <dbReference type="NCBI Taxonomy" id="434235"/>
    <lineage>
        <taxon>Eukaryota</taxon>
        <taxon>Viridiplantae</taxon>
        <taxon>Streptophyta</taxon>
        <taxon>Embryophyta</taxon>
        <taxon>Tracheophyta</taxon>
        <taxon>Spermatophyta</taxon>
        <taxon>Magnoliopsida</taxon>
        <taxon>eudicotyledons</taxon>
        <taxon>Gunneridae</taxon>
        <taxon>Pentapetalae</taxon>
        <taxon>rosids</taxon>
        <taxon>malvids</taxon>
        <taxon>Sapindales</taxon>
        <taxon>Anacardiaceae</taxon>
        <taxon>Pistacia</taxon>
    </lineage>
</organism>
<sequence length="55" mass="6627">MGNRCYYLFLFSFLFHGVYGVISFQVFLLIHVRWVFLRFKLYFMCVLASTKIYGA</sequence>
<reference evidence="2" key="1">
    <citation type="journal article" date="2023" name="G3 (Bethesda)">
        <title>Genome assembly and association tests identify interacting loci associated with vigor, precocity, and sex in interspecific pistachio rootstocks.</title>
        <authorList>
            <person name="Palmer W."/>
            <person name="Jacygrad E."/>
            <person name="Sagayaradj S."/>
            <person name="Cavanaugh K."/>
            <person name="Han R."/>
            <person name="Bertier L."/>
            <person name="Beede B."/>
            <person name="Kafkas S."/>
            <person name="Golino D."/>
            <person name="Preece J."/>
            <person name="Michelmore R."/>
        </authorList>
    </citation>
    <scope>NUCLEOTIDE SEQUENCE [LARGE SCALE GENOMIC DNA]</scope>
</reference>
<comment type="caution">
    <text evidence="1">The sequence shown here is derived from an EMBL/GenBank/DDBJ whole genome shotgun (WGS) entry which is preliminary data.</text>
</comment>
<evidence type="ECO:0000313" key="2">
    <source>
        <dbReference type="Proteomes" id="UP001163603"/>
    </source>
</evidence>
<name>A0ACC0YVL2_9ROSI</name>
<evidence type="ECO:0000313" key="1">
    <source>
        <dbReference type="EMBL" id="KAJ0042774.1"/>
    </source>
</evidence>